<dbReference type="RefSeq" id="WP_057934173.1">
    <property type="nucleotide sequence ID" value="NZ_LMZQ01000023.1"/>
</dbReference>
<name>A0A0T5VJY6_9SPHI</name>
<dbReference type="Pfam" id="PF10335">
    <property type="entry name" value="DUF294_C"/>
    <property type="match status" value="1"/>
</dbReference>
<comment type="caution">
    <text evidence="4">The sequence shown here is derived from an EMBL/GenBank/DDBJ whole genome shotgun (WGS) entry which is preliminary data.</text>
</comment>
<accession>A0A0T5VJY6</accession>
<dbReference type="AlphaFoldDB" id="A0A0T5VJY6"/>
<dbReference type="InterPro" id="IPR051257">
    <property type="entry name" value="Diverse_CBS-Domain"/>
</dbReference>
<dbReference type="InterPro" id="IPR018821">
    <property type="entry name" value="DUF294_put_nucleoTrafse_sb-bd"/>
</dbReference>
<evidence type="ECO:0000256" key="2">
    <source>
        <dbReference type="PROSITE-ProRule" id="PRU00703"/>
    </source>
</evidence>
<dbReference type="Proteomes" id="UP000051950">
    <property type="component" value="Unassembled WGS sequence"/>
</dbReference>
<dbReference type="GO" id="GO:0008773">
    <property type="term" value="F:[protein-PII] uridylyltransferase activity"/>
    <property type="evidence" value="ECO:0007669"/>
    <property type="project" value="InterPro"/>
</dbReference>
<dbReference type="InterPro" id="IPR000644">
    <property type="entry name" value="CBS_dom"/>
</dbReference>
<evidence type="ECO:0000259" key="3">
    <source>
        <dbReference type="PROSITE" id="PS51371"/>
    </source>
</evidence>
<gene>
    <name evidence="4" type="ORF">ASU31_20715</name>
</gene>
<dbReference type="InterPro" id="IPR046342">
    <property type="entry name" value="CBS_dom_sf"/>
</dbReference>
<dbReference type="STRING" id="687842.ASU31_20715"/>
<proteinExistence type="predicted"/>
<organism evidence="4 5">
    <name type="scientific">Pedobacter ginsenosidimutans</name>
    <dbReference type="NCBI Taxonomy" id="687842"/>
    <lineage>
        <taxon>Bacteria</taxon>
        <taxon>Pseudomonadati</taxon>
        <taxon>Bacteroidota</taxon>
        <taxon>Sphingobacteriia</taxon>
        <taxon>Sphingobacteriales</taxon>
        <taxon>Sphingobacteriaceae</taxon>
        <taxon>Pedobacter</taxon>
    </lineage>
</organism>
<dbReference type="EMBL" id="LMZQ01000023">
    <property type="protein sequence ID" value="KRT14167.1"/>
    <property type="molecule type" value="Genomic_DNA"/>
</dbReference>
<feature type="domain" description="CBS" evidence="3">
    <location>
        <begin position="83"/>
        <end position="139"/>
    </location>
</feature>
<dbReference type="Pfam" id="PF00571">
    <property type="entry name" value="CBS"/>
    <property type="match status" value="2"/>
</dbReference>
<dbReference type="Gene3D" id="3.10.580.10">
    <property type="entry name" value="CBS-domain"/>
    <property type="match status" value="1"/>
</dbReference>
<keyword evidence="5" id="KW-1185">Reference proteome</keyword>
<dbReference type="InterPro" id="IPR005105">
    <property type="entry name" value="GlnD_Uridyltrans_N"/>
</dbReference>
<dbReference type="SMART" id="SM00116">
    <property type="entry name" value="CBS"/>
    <property type="match status" value="2"/>
</dbReference>
<evidence type="ECO:0000313" key="5">
    <source>
        <dbReference type="Proteomes" id="UP000051950"/>
    </source>
</evidence>
<dbReference type="SUPFAM" id="SSF54631">
    <property type="entry name" value="CBS-domain pair"/>
    <property type="match status" value="1"/>
</dbReference>
<sequence length="483" mass="55167">MEDKLADQIYTARIGDITFKKIVSCSPGTPIFEAAIKMSEQKTSCLFIKNDQDVYLGFVTDITLRDNVIAKQLSPNLPIDEVMDTNIVTITPDAYVYEAILMMFSKKSRYLLVNDNGNYVGFLSRNRLLSEQAESPLVFIQSVKSAVNTGDLKLKWQKVPGIVSQLLARGVHSKIVNEVVTTIADTISFKIIEEVIAKLGPPPAKFVFMVLGSEGRKELSLKTDQDNAIIYEDTGEDKRAAVRSYFLDMATQVSDKLNFVGFVYCDGDYMATNPNWTHSLSHWKYNYKNWIEEALPEAAVKFAAFFDCRAIYGDLSIMESLRSFVDEELQKPIEKFYVYLAKNALLYEPPLTYFRNIRTQKIHKKEVFDIKTAMTPIVDLARVYALQNRIFQKENTGERLKALRELGVFSEEQFNELSQSYYYLMGLRLKHQANLIINDQAAPNNFIEIDSLTKIEKVTLIEIFKIIQNFQSGIRMKFTNSLG</sequence>
<dbReference type="Pfam" id="PF03445">
    <property type="entry name" value="DUF294"/>
    <property type="match status" value="1"/>
</dbReference>
<feature type="domain" description="CBS" evidence="3">
    <location>
        <begin position="17"/>
        <end position="75"/>
    </location>
</feature>
<dbReference type="PANTHER" id="PTHR43080">
    <property type="entry name" value="CBS DOMAIN-CONTAINING PROTEIN CBSX3, MITOCHONDRIAL"/>
    <property type="match status" value="1"/>
</dbReference>
<dbReference type="OrthoDB" id="9810963at2"/>
<evidence type="ECO:0000313" key="4">
    <source>
        <dbReference type="EMBL" id="KRT14167.1"/>
    </source>
</evidence>
<dbReference type="PROSITE" id="PS51371">
    <property type="entry name" value="CBS"/>
    <property type="match status" value="2"/>
</dbReference>
<keyword evidence="1 2" id="KW-0129">CBS domain</keyword>
<evidence type="ECO:0000256" key="1">
    <source>
        <dbReference type="ARBA" id="ARBA00023122"/>
    </source>
</evidence>
<dbReference type="CDD" id="cd05401">
    <property type="entry name" value="NT_GlnE_GlnD_like"/>
    <property type="match status" value="1"/>
</dbReference>
<protein>
    <submittedName>
        <fullName evidence="4">Signal transduction protein</fullName>
    </submittedName>
</protein>
<dbReference type="PANTHER" id="PTHR43080:SF2">
    <property type="entry name" value="CBS DOMAIN-CONTAINING PROTEIN"/>
    <property type="match status" value="1"/>
</dbReference>
<reference evidence="4 5" key="1">
    <citation type="submission" date="2015-11" db="EMBL/GenBank/DDBJ databases">
        <title>Sequence of Pedobacter ginsenosidimutans.</title>
        <authorList>
            <person name="Carson E."/>
            <person name="Keyser V."/>
            <person name="Newman J."/>
            <person name="Miller J."/>
        </authorList>
    </citation>
    <scope>NUCLEOTIDE SEQUENCE [LARGE SCALE GENOMIC DNA]</scope>
    <source>
        <strain evidence="4 5">KACC 14530</strain>
    </source>
</reference>